<keyword evidence="4" id="KW-1185">Reference proteome</keyword>
<feature type="signal peptide" evidence="1">
    <location>
        <begin position="1"/>
        <end position="22"/>
    </location>
</feature>
<dbReference type="Gene3D" id="2.40.160.100">
    <property type="match status" value="1"/>
</dbReference>
<dbReference type="AlphaFoldDB" id="A0A1M7ZY65"/>
<dbReference type="EMBL" id="FRYK01000004">
    <property type="protein sequence ID" value="SHO73812.1"/>
    <property type="molecule type" value="Genomic_DNA"/>
</dbReference>
<evidence type="ECO:0000313" key="3">
    <source>
        <dbReference type="EMBL" id="SHO73812.1"/>
    </source>
</evidence>
<evidence type="ECO:0000313" key="4">
    <source>
        <dbReference type="Proteomes" id="UP000184611"/>
    </source>
</evidence>
<evidence type="ECO:0000259" key="2">
    <source>
        <dbReference type="Pfam" id="PF13372"/>
    </source>
</evidence>
<proteinExistence type="predicted"/>
<dbReference type="RefSeq" id="WP_073584348.1">
    <property type="nucleotide sequence ID" value="NZ_CBCSEA010000007.1"/>
</dbReference>
<name>A0A1M7ZY65_9FLAO</name>
<keyword evidence="1" id="KW-0732">Signal</keyword>
<dbReference type="Pfam" id="PF13372">
    <property type="entry name" value="Alginate_exp"/>
    <property type="match status" value="1"/>
</dbReference>
<organism evidence="3 4">
    <name type="scientific">Flavobacterium cucumis</name>
    <dbReference type="NCBI Taxonomy" id="416016"/>
    <lineage>
        <taxon>Bacteria</taxon>
        <taxon>Pseudomonadati</taxon>
        <taxon>Bacteroidota</taxon>
        <taxon>Flavobacteriia</taxon>
        <taxon>Flavobacteriales</taxon>
        <taxon>Flavobacteriaceae</taxon>
        <taxon>Flavobacterium</taxon>
    </lineage>
</organism>
<dbReference type="Proteomes" id="UP000184611">
    <property type="component" value="Unassembled WGS sequence"/>
</dbReference>
<accession>A0A1M7ZY65</accession>
<dbReference type="STRING" id="416016.SAMN05443547_2186"/>
<reference evidence="4" key="1">
    <citation type="submission" date="2016-12" db="EMBL/GenBank/DDBJ databases">
        <authorList>
            <person name="Varghese N."/>
            <person name="Submissions S."/>
        </authorList>
    </citation>
    <scope>NUCLEOTIDE SEQUENCE [LARGE SCALE GENOMIC DNA]</scope>
    <source>
        <strain evidence="4">DSM 18830</strain>
    </source>
</reference>
<feature type="domain" description="Alginate export" evidence="2">
    <location>
        <begin position="25"/>
        <end position="395"/>
    </location>
</feature>
<sequence length="425" mass="48821">MKLQNKMLVAVAFAISTVGSFAQELEVNLQIRPRFEYRNGFKELMKDDFYPTSFVSQRSRMNFFYKQEKLKANVSFQNVRVWGDVATTSPSDKNGVALFESWISYDFNTNWTAKFGRQVLSYDNQRIMGGIDWLQQGQSHDAVLVTNKKNGYQLDFGAALNNNNEALYESAYVTNYKNMQFIWFNQKFSKLSLSFLALNNGYQYENLFENKFQVAYLQTIGTYGKWDASKFYGDFGLYVQMGEAAVTNDKVDVGAYYAGFNLGYKFSSPFKAELGFEYLSGKDQNDTDTKVKSFTPLFGTNHGFNGLMDYFYVGNHKNSVGLQDFYTKFIYDKNKWQVTLAPHLFYSAASVYNMTTLEEQDSYLGTEIDLTATYKLDKNFVISGGISKMFASDTMEILKGGNNNNCNNWAWVMVSFNPQLFTYKK</sequence>
<evidence type="ECO:0000256" key="1">
    <source>
        <dbReference type="SAM" id="SignalP"/>
    </source>
</evidence>
<dbReference type="InterPro" id="IPR053728">
    <property type="entry name" value="Alginate_Permeability_Chnl"/>
</dbReference>
<feature type="chain" id="PRO_5012726360" evidence="1">
    <location>
        <begin position="23"/>
        <end position="425"/>
    </location>
</feature>
<gene>
    <name evidence="3" type="ORF">SAMN05443547_2186</name>
</gene>
<dbReference type="InterPro" id="IPR025388">
    <property type="entry name" value="Alginate_export_dom"/>
</dbReference>
<protein>
    <submittedName>
        <fullName evidence="3">Alginate export</fullName>
    </submittedName>
</protein>